<evidence type="ECO:0000256" key="4">
    <source>
        <dbReference type="ARBA" id="ARBA00023128"/>
    </source>
</evidence>
<dbReference type="VEuPathDB" id="FungiDB:TRICI_006468"/>
<reference evidence="8" key="1">
    <citation type="journal article" date="2019" name="G3 (Bethesda)">
        <title>Genome Assemblies of Two Rare Opportunistic Yeast Pathogens: Diutina rugosa (syn. Candida rugosa) and Trichomonascus ciferrii (syn. Candida ciferrii).</title>
        <authorList>
            <person name="Mixao V."/>
            <person name="Saus E."/>
            <person name="Hansen A.P."/>
            <person name="Lass-Florl C."/>
            <person name="Gabaldon T."/>
        </authorList>
    </citation>
    <scope>NUCLEOTIDE SEQUENCE</scope>
    <source>
        <strain evidence="8">CBS 4856</strain>
    </source>
</reference>
<evidence type="ECO:0000256" key="7">
    <source>
        <dbReference type="SAM" id="MobiDB-lite"/>
    </source>
</evidence>
<comment type="caution">
    <text evidence="8">The sequence shown here is derived from an EMBL/GenBank/DDBJ whole genome shotgun (WGS) entry which is preliminary data.</text>
</comment>
<dbReference type="PIRSF" id="PIRSF029764">
    <property type="entry name" value="RSM25"/>
    <property type="match status" value="1"/>
</dbReference>
<evidence type="ECO:0000313" key="9">
    <source>
        <dbReference type="Proteomes" id="UP000761534"/>
    </source>
</evidence>
<protein>
    <recommendedName>
        <fullName evidence="6">37S ribosomal protein S25, mitochondrial</fullName>
    </recommendedName>
</protein>
<comment type="subcellular location">
    <subcellularLocation>
        <location evidence="1 6">Mitochondrion</location>
    </subcellularLocation>
</comment>
<evidence type="ECO:0000256" key="1">
    <source>
        <dbReference type="ARBA" id="ARBA00004173"/>
    </source>
</evidence>
<sequence length="267" mass="30948">MRLQTKATSILETTARLIRAGRGSTRNRLGAINEPSWYRVVASHPPTTNLALKAHHLEEYINQKQKFKVGEERKNRGTYVTRNKQGFSVKPQHLYRPKLIRFVEDKIRQLFYDQHPWELARPKLVVENDGNDASRIKDWSSIYQKNKKLDGESVVQRTLYLINTGAYQPQDWLKAYDQARVEFYRLRMREEAETQVAAEEATMFGSVFGKSYIQHGVEQEQKVIDKWVDEAIEATKVKKSKLTDTTDTAPEEDPSAQAVEPEQQQLP</sequence>
<comment type="similarity">
    <text evidence="2">Belongs to the mitochondrion-specific ribosomal protein mS23 family.</text>
</comment>
<comment type="subunit">
    <text evidence="6">Component of the mitochondrial small ribosomal subunit.</text>
</comment>
<evidence type="ECO:0000256" key="6">
    <source>
        <dbReference type="PIRNR" id="PIRNR029764"/>
    </source>
</evidence>
<evidence type="ECO:0000256" key="5">
    <source>
        <dbReference type="ARBA" id="ARBA00023274"/>
    </source>
</evidence>
<dbReference type="PANTHER" id="PTHR37799">
    <property type="entry name" value="37S RIBOSOMAL PROTEIN S25, MITOCHONDRIAL"/>
    <property type="match status" value="1"/>
</dbReference>
<evidence type="ECO:0000313" key="8">
    <source>
        <dbReference type="EMBL" id="KAA8898784.1"/>
    </source>
</evidence>
<dbReference type="AlphaFoldDB" id="A0A642UH03"/>
<dbReference type="Proteomes" id="UP000761534">
    <property type="component" value="Unassembled WGS sequence"/>
</dbReference>
<dbReference type="EMBL" id="SWFS01000538">
    <property type="protein sequence ID" value="KAA8898784.1"/>
    <property type="molecule type" value="Genomic_DNA"/>
</dbReference>
<organism evidence="8 9">
    <name type="scientific">Trichomonascus ciferrii</name>
    <dbReference type="NCBI Taxonomy" id="44093"/>
    <lineage>
        <taxon>Eukaryota</taxon>
        <taxon>Fungi</taxon>
        <taxon>Dikarya</taxon>
        <taxon>Ascomycota</taxon>
        <taxon>Saccharomycotina</taxon>
        <taxon>Dipodascomycetes</taxon>
        <taxon>Dipodascales</taxon>
        <taxon>Trichomonascaceae</taxon>
        <taxon>Trichomonascus</taxon>
        <taxon>Trichomonascus ciferrii complex</taxon>
    </lineage>
</organism>
<keyword evidence="4 6" id="KW-0496">Mitochondrion</keyword>
<accession>A0A642UH03</accession>
<dbReference type="InterPro" id="IPR016939">
    <property type="entry name" value="Ribosomal_mS23_fun"/>
</dbReference>
<dbReference type="GO" id="GO:0005763">
    <property type="term" value="C:mitochondrial small ribosomal subunit"/>
    <property type="evidence" value="ECO:0007669"/>
    <property type="project" value="UniProtKB-UniRule"/>
</dbReference>
<proteinExistence type="inferred from homology"/>
<dbReference type="PANTHER" id="PTHR37799:SF1">
    <property type="entry name" value="SMALL RIBOSOMAL SUBUNIT PROTEIN MS23"/>
    <property type="match status" value="1"/>
</dbReference>
<keyword evidence="3 6" id="KW-0689">Ribosomal protein</keyword>
<keyword evidence="9" id="KW-1185">Reference proteome</keyword>
<evidence type="ECO:0000256" key="2">
    <source>
        <dbReference type="ARBA" id="ARBA00009864"/>
    </source>
</evidence>
<gene>
    <name evidence="8" type="ORF">TRICI_006468</name>
</gene>
<dbReference type="OrthoDB" id="5542239at2759"/>
<name>A0A642UH03_9ASCO</name>
<dbReference type="Pfam" id="PF13741">
    <property type="entry name" value="MRP-S25"/>
    <property type="match status" value="1"/>
</dbReference>
<evidence type="ECO:0000256" key="3">
    <source>
        <dbReference type="ARBA" id="ARBA00022980"/>
    </source>
</evidence>
<dbReference type="GO" id="GO:0003735">
    <property type="term" value="F:structural constituent of ribosome"/>
    <property type="evidence" value="ECO:0007669"/>
    <property type="project" value="UniProtKB-UniRule"/>
</dbReference>
<keyword evidence="5 6" id="KW-0687">Ribonucleoprotein</keyword>
<feature type="region of interest" description="Disordered" evidence="7">
    <location>
        <begin position="238"/>
        <end position="267"/>
    </location>
</feature>